<dbReference type="Pfam" id="PF00069">
    <property type="entry name" value="Pkinase"/>
    <property type="match status" value="1"/>
</dbReference>
<protein>
    <recommendedName>
        <fullName evidence="1">non-specific serine/threonine protein kinase</fullName>
        <ecNumber evidence="1">2.7.11.1</ecNumber>
    </recommendedName>
</protein>
<keyword evidence="3" id="KW-0808">Transferase</keyword>
<feature type="domain" description="Protein kinase" evidence="9">
    <location>
        <begin position="23"/>
        <end position="290"/>
    </location>
</feature>
<evidence type="ECO:0000313" key="11">
    <source>
        <dbReference type="Proteomes" id="UP001596263"/>
    </source>
</evidence>
<dbReference type="PANTHER" id="PTHR43289:SF6">
    <property type="entry name" value="SERINE_THREONINE-PROTEIN KINASE NEKL-3"/>
    <property type="match status" value="1"/>
</dbReference>
<evidence type="ECO:0000256" key="3">
    <source>
        <dbReference type="ARBA" id="ARBA00022679"/>
    </source>
</evidence>
<accession>A0ABW0CTX9</accession>
<feature type="binding site" evidence="7">
    <location>
        <position position="52"/>
    </location>
    <ligand>
        <name>ATP</name>
        <dbReference type="ChEBI" id="CHEBI:30616"/>
    </ligand>
</feature>
<evidence type="ECO:0000256" key="8">
    <source>
        <dbReference type="SAM" id="MobiDB-lite"/>
    </source>
</evidence>
<keyword evidence="2" id="KW-0723">Serine/threonine-protein kinase</keyword>
<evidence type="ECO:0000259" key="9">
    <source>
        <dbReference type="PROSITE" id="PS50011"/>
    </source>
</evidence>
<dbReference type="RefSeq" id="WP_380861474.1">
    <property type="nucleotide sequence ID" value="NZ_JBHSKM010000025.1"/>
</dbReference>
<evidence type="ECO:0000313" key="10">
    <source>
        <dbReference type="EMBL" id="MFC5218557.1"/>
    </source>
</evidence>
<feature type="region of interest" description="Disordered" evidence="8">
    <location>
        <begin position="315"/>
        <end position="377"/>
    </location>
</feature>
<name>A0ABW0CTX9_STRCD</name>
<dbReference type="PROSITE" id="PS50011">
    <property type="entry name" value="PROTEIN_KINASE_DOM"/>
    <property type="match status" value="1"/>
</dbReference>
<proteinExistence type="predicted"/>
<dbReference type="PROSITE" id="PS00107">
    <property type="entry name" value="PROTEIN_KINASE_ATP"/>
    <property type="match status" value="1"/>
</dbReference>
<dbReference type="SUPFAM" id="SSF56112">
    <property type="entry name" value="Protein kinase-like (PK-like)"/>
    <property type="match status" value="1"/>
</dbReference>
<dbReference type="CDD" id="cd14014">
    <property type="entry name" value="STKc_PknB_like"/>
    <property type="match status" value="1"/>
</dbReference>
<evidence type="ECO:0000256" key="6">
    <source>
        <dbReference type="ARBA" id="ARBA00022840"/>
    </source>
</evidence>
<dbReference type="Proteomes" id="UP001596263">
    <property type="component" value="Unassembled WGS sequence"/>
</dbReference>
<dbReference type="InterPro" id="IPR017441">
    <property type="entry name" value="Protein_kinase_ATP_BS"/>
</dbReference>
<dbReference type="EMBL" id="JBHSKM010000025">
    <property type="protein sequence ID" value="MFC5218557.1"/>
    <property type="molecule type" value="Genomic_DNA"/>
</dbReference>
<evidence type="ECO:0000256" key="2">
    <source>
        <dbReference type="ARBA" id="ARBA00022527"/>
    </source>
</evidence>
<dbReference type="Gene3D" id="1.10.510.10">
    <property type="entry name" value="Transferase(Phosphotransferase) domain 1"/>
    <property type="match status" value="1"/>
</dbReference>
<dbReference type="InterPro" id="IPR008271">
    <property type="entry name" value="Ser/Thr_kinase_AS"/>
</dbReference>
<keyword evidence="6 7" id="KW-0067">ATP-binding</keyword>
<gene>
    <name evidence="10" type="ORF">ACFPQ9_32410</name>
</gene>
<evidence type="ECO:0000256" key="1">
    <source>
        <dbReference type="ARBA" id="ARBA00012513"/>
    </source>
</evidence>
<organism evidence="10 11">
    <name type="scientific">Streptomyces coerulescens</name>
    <dbReference type="NCBI Taxonomy" id="29304"/>
    <lineage>
        <taxon>Bacteria</taxon>
        <taxon>Bacillati</taxon>
        <taxon>Actinomycetota</taxon>
        <taxon>Actinomycetes</taxon>
        <taxon>Kitasatosporales</taxon>
        <taxon>Streptomycetaceae</taxon>
        <taxon>Streptomyces</taxon>
    </lineage>
</organism>
<keyword evidence="5 10" id="KW-0418">Kinase</keyword>
<keyword evidence="4 7" id="KW-0547">Nucleotide-binding</keyword>
<keyword evidence="11" id="KW-1185">Reference proteome</keyword>
<evidence type="ECO:0000256" key="7">
    <source>
        <dbReference type="PROSITE-ProRule" id="PRU10141"/>
    </source>
</evidence>
<dbReference type="Gene3D" id="3.30.200.20">
    <property type="entry name" value="Phosphorylase Kinase, domain 1"/>
    <property type="match status" value="1"/>
</dbReference>
<evidence type="ECO:0000256" key="4">
    <source>
        <dbReference type="ARBA" id="ARBA00022741"/>
    </source>
</evidence>
<dbReference type="InterPro" id="IPR000719">
    <property type="entry name" value="Prot_kinase_dom"/>
</dbReference>
<sequence length="377" mass="40500">MARDASLFSGRPSELIGRQVAGYRIEREIGRGGMAVVYRARDLRLERTVALKLLAPELARNDTFRRRFTHESRAAAAIDHPHIVPVFEAGETDGVLYIAMRYVAGSDLRHLLDRQGPLPSGTALRIAAQVASALDAAHEHGLVHRDVKPGNILVARGTDSDHPEHVYLTDFGLTKKSLSLTGFTTVGQFVGTLDYVAPEQISGKPVDARCDVYGFACVVYECLAGHPPFRRDDDMALLWAHQYDEPPPVTEARPDLAAPVDAVFAGALAKSPDQRQDSCLAFVAELRDAVAGGTGAGHAPTEVDLRVAGVRVEPAEAGHSEGRGVTGPAKEPVESGPSDSREGAASSQEPAAPAPPRDSARSEPKPPPRWAEPVFRR</sequence>
<dbReference type="InterPro" id="IPR011009">
    <property type="entry name" value="Kinase-like_dom_sf"/>
</dbReference>
<dbReference type="SMART" id="SM00220">
    <property type="entry name" value="S_TKc"/>
    <property type="match status" value="1"/>
</dbReference>
<dbReference type="PANTHER" id="PTHR43289">
    <property type="entry name" value="MITOGEN-ACTIVATED PROTEIN KINASE KINASE KINASE 20-RELATED"/>
    <property type="match status" value="1"/>
</dbReference>
<evidence type="ECO:0000256" key="5">
    <source>
        <dbReference type="ARBA" id="ARBA00022777"/>
    </source>
</evidence>
<dbReference type="EC" id="2.7.11.1" evidence="1"/>
<comment type="caution">
    <text evidence="10">The sequence shown here is derived from an EMBL/GenBank/DDBJ whole genome shotgun (WGS) entry which is preliminary data.</text>
</comment>
<reference evidence="11" key="1">
    <citation type="journal article" date="2019" name="Int. J. Syst. Evol. Microbiol.">
        <title>The Global Catalogue of Microorganisms (GCM) 10K type strain sequencing project: providing services to taxonomists for standard genome sequencing and annotation.</title>
        <authorList>
            <consortium name="The Broad Institute Genomics Platform"/>
            <consortium name="The Broad Institute Genome Sequencing Center for Infectious Disease"/>
            <person name="Wu L."/>
            <person name="Ma J."/>
        </authorList>
    </citation>
    <scope>NUCLEOTIDE SEQUENCE [LARGE SCALE GENOMIC DNA]</scope>
    <source>
        <strain evidence="11">KCTC 42586</strain>
    </source>
</reference>
<dbReference type="GO" id="GO:0016301">
    <property type="term" value="F:kinase activity"/>
    <property type="evidence" value="ECO:0007669"/>
    <property type="project" value="UniProtKB-KW"/>
</dbReference>
<dbReference type="PROSITE" id="PS00108">
    <property type="entry name" value="PROTEIN_KINASE_ST"/>
    <property type="match status" value="1"/>
</dbReference>